<evidence type="ECO:0000313" key="12">
    <source>
        <dbReference type="Proteomes" id="UP000441585"/>
    </source>
</evidence>
<reference evidence="11 12" key="1">
    <citation type="submission" date="2019-11" db="EMBL/GenBank/DDBJ databases">
        <title>Bacillus idriensis genome.</title>
        <authorList>
            <person name="Konopka E.N."/>
            <person name="Newman J.D."/>
        </authorList>
    </citation>
    <scope>NUCLEOTIDE SEQUENCE [LARGE SCALE GENOMIC DNA]</scope>
    <source>
        <strain evidence="11 12">DSM 19097</strain>
    </source>
</reference>
<evidence type="ECO:0000256" key="8">
    <source>
        <dbReference type="ARBA" id="ARBA00038436"/>
    </source>
</evidence>
<keyword evidence="2" id="KW-0813">Transport</keyword>
<dbReference type="GO" id="GO:0005886">
    <property type="term" value="C:plasma membrane"/>
    <property type="evidence" value="ECO:0007669"/>
    <property type="project" value="UniProtKB-SubCell"/>
</dbReference>
<dbReference type="EMBL" id="WKKF01000001">
    <property type="protein sequence ID" value="MRX53818.1"/>
    <property type="molecule type" value="Genomic_DNA"/>
</dbReference>
<comment type="subcellular location">
    <subcellularLocation>
        <location evidence="1">Cell inner membrane</location>
        <topology evidence="1">Multi-pass membrane protein</topology>
    </subcellularLocation>
</comment>
<keyword evidence="5 9" id="KW-0812">Transmembrane</keyword>
<keyword evidence="4" id="KW-0997">Cell inner membrane</keyword>
<organism evidence="11 12">
    <name type="scientific">Metabacillus idriensis</name>
    <dbReference type="NCBI Taxonomy" id="324768"/>
    <lineage>
        <taxon>Bacteria</taxon>
        <taxon>Bacillati</taxon>
        <taxon>Bacillota</taxon>
        <taxon>Bacilli</taxon>
        <taxon>Bacillales</taxon>
        <taxon>Bacillaceae</taxon>
        <taxon>Metabacillus</taxon>
    </lineage>
</organism>
<protein>
    <submittedName>
        <fullName evidence="11">TRAP transporter small permease subunit</fullName>
    </submittedName>
</protein>
<evidence type="ECO:0000256" key="3">
    <source>
        <dbReference type="ARBA" id="ARBA00022475"/>
    </source>
</evidence>
<evidence type="ECO:0000256" key="5">
    <source>
        <dbReference type="ARBA" id="ARBA00022692"/>
    </source>
</evidence>
<gene>
    <name evidence="11" type="ORF">GJU41_07515</name>
</gene>
<dbReference type="InterPro" id="IPR007387">
    <property type="entry name" value="TRAP_DctQ"/>
</dbReference>
<evidence type="ECO:0000259" key="10">
    <source>
        <dbReference type="Pfam" id="PF04290"/>
    </source>
</evidence>
<keyword evidence="12" id="KW-1185">Reference proteome</keyword>
<dbReference type="GO" id="GO:0022857">
    <property type="term" value="F:transmembrane transporter activity"/>
    <property type="evidence" value="ECO:0007669"/>
    <property type="project" value="TreeGrafter"/>
</dbReference>
<dbReference type="PANTHER" id="PTHR35011">
    <property type="entry name" value="2,3-DIKETO-L-GULONATE TRAP TRANSPORTER SMALL PERMEASE PROTEIN YIAM"/>
    <property type="match status" value="1"/>
</dbReference>
<keyword evidence="6 9" id="KW-1133">Transmembrane helix</keyword>
<dbReference type="InterPro" id="IPR055348">
    <property type="entry name" value="DctQ"/>
</dbReference>
<name>A0A6I2M6R5_9BACI</name>
<feature type="transmembrane region" description="Helical" evidence="9">
    <location>
        <begin position="126"/>
        <end position="144"/>
    </location>
</feature>
<evidence type="ECO:0000256" key="7">
    <source>
        <dbReference type="ARBA" id="ARBA00023136"/>
    </source>
</evidence>
<evidence type="ECO:0000313" key="11">
    <source>
        <dbReference type="EMBL" id="MRX53818.1"/>
    </source>
</evidence>
<dbReference type="RefSeq" id="WP_070877386.1">
    <property type="nucleotide sequence ID" value="NZ_CAJFZX010000006.1"/>
</dbReference>
<feature type="domain" description="Tripartite ATP-independent periplasmic transporters DctQ component" evidence="10">
    <location>
        <begin position="23"/>
        <end position="151"/>
    </location>
</feature>
<keyword evidence="7 9" id="KW-0472">Membrane</keyword>
<proteinExistence type="inferred from homology"/>
<dbReference type="Pfam" id="PF04290">
    <property type="entry name" value="DctQ"/>
    <property type="match status" value="1"/>
</dbReference>
<evidence type="ECO:0000256" key="6">
    <source>
        <dbReference type="ARBA" id="ARBA00022989"/>
    </source>
</evidence>
<evidence type="ECO:0000256" key="4">
    <source>
        <dbReference type="ARBA" id="ARBA00022519"/>
    </source>
</evidence>
<sequence>MTRGKWMLKNIEEITACLFFLIMCIAVALGVFARFFEVQIVWTDELARYCFIWTVLLGSVAALKSKKHIAIDFLLTILPKKIQKSIYFSIQIGLLTLFGFMIVYGWTITQQTWMVPTTSLGIPTGIIYLSVPVSCSLMFIYTLIDACSVWKGDWTLNNNINKGVEI</sequence>
<accession>A0A6I2M6R5</accession>
<evidence type="ECO:0000256" key="9">
    <source>
        <dbReference type="SAM" id="Phobius"/>
    </source>
</evidence>
<comment type="similarity">
    <text evidence="8">Belongs to the TRAP transporter small permease family.</text>
</comment>
<dbReference type="Proteomes" id="UP000441585">
    <property type="component" value="Unassembled WGS sequence"/>
</dbReference>
<evidence type="ECO:0000256" key="2">
    <source>
        <dbReference type="ARBA" id="ARBA00022448"/>
    </source>
</evidence>
<keyword evidence="3" id="KW-1003">Cell membrane</keyword>
<dbReference type="AlphaFoldDB" id="A0A6I2M6R5"/>
<feature type="transmembrane region" description="Helical" evidence="9">
    <location>
        <begin position="86"/>
        <end position="106"/>
    </location>
</feature>
<evidence type="ECO:0000256" key="1">
    <source>
        <dbReference type="ARBA" id="ARBA00004429"/>
    </source>
</evidence>
<dbReference type="GO" id="GO:0015740">
    <property type="term" value="P:C4-dicarboxylate transport"/>
    <property type="evidence" value="ECO:0007669"/>
    <property type="project" value="TreeGrafter"/>
</dbReference>
<comment type="caution">
    <text evidence="11">The sequence shown here is derived from an EMBL/GenBank/DDBJ whole genome shotgun (WGS) entry which is preliminary data.</text>
</comment>
<dbReference type="PANTHER" id="PTHR35011:SF11">
    <property type="entry name" value="TRAP TRANSPORTER SMALL PERMEASE PROTEIN"/>
    <property type="match status" value="1"/>
</dbReference>
<feature type="transmembrane region" description="Helical" evidence="9">
    <location>
        <begin position="46"/>
        <end position="65"/>
    </location>
</feature>